<reference evidence="3 4" key="1">
    <citation type="submission" date="2020-04" db="EMBL/GenBank/DDBJ databases">
        <authorList>
            <person name="Klaysubun C."/>
            <person name="Duangmal K."/>
            <person name="Lipun K."/>
        </authorList>
    </citation>
    <scope>NUCLEOTIDE SEQUENCE [LARGE SCALE GENOMIC DNA]</scope>
    <source>
        <strain evidence="3 4">K10HN5</strain>
    </source>
</reference>
<feature type="transmembrane region" description="Helical" evidence="1">
    <location>
        <begin position="45"/>
        <end position="64"/>
    </location>
</feature>
<evidence type="ECO:0000256" key="1">
    <source>
        <dbReference type="SAM" id="Phobius"/>
    </source>
</evidence>
<keyword evidence="1" id="KW-1133">Transmembrane helix</keyword>
<accession>A0ABX1SG40</accession>
<dbReference type="RefSeq" id="WP_169383993.1">
    <property type="nucleotide sequence ID" value="NZ_JAAXLA010000058.1"/>
</dbReference>
<evidence type="ECO:0000313" key="4">
    <source>
        <dbReference type="Proteomes" id="UP000820669"/>
    </source>
</evidence>
<dbReference type="Pfam" id="PF10756">
    <property type="entry name" value="bPH_6"/>
    <property type="match status" value="1"/>
</dbReference>
<dbReference type="EMBL" id="JAAXLA010000058">
    <property type="protein sequence ID" value="NMI00525.1"/>
    <property type="molecule type" value="Genomic_DNA"/>
</dbReference>
<comment type="caution">
    <text evidence="3">The sequence shown here is derived from an EMBL/GenBank/DDBJ whole genome shotgun (WGS) entry which is preliminary data.</text>
</comment>
<protein>
    <submittedName>
        <fullName evidence="3">PH domain-containing protein</fullName>
    </submittedName>
</protein>
<name>A0ABX1SG40_9PSEU</name>
<evidence type="ECO:0000259" key="2">
    <source>
        <dbReference type="Pfam" id="PF10756"/>
    </source>
</evidence>
<proteinExistence type="predicted"/>
<evidence type="ECO:0000313" key="3">
    <source>
        <dbReference type="EMBL" id="NMI00525.1"/>
    </source>
</evidence>
<dbReference type="InterPro" id="IPR019692">
    <property type="entry name" value="CFP-6_PH"/>
</dbReference>
<feature type="transmembrane region" description="Helical" evidence="1">
    <location>
        <begin position="12"/>
        <end position="39"/>
    </location>
</feature>
<gene>
    <name evidence="3" type="ORF">HF526_24910</name>
</gene>
<keyword evidence="4" id="KW-1185">Reference proteome</keyword>
<sequence length="147" mass="15701">MSDGVEEQRWSPPAALVALAWLGAAGAAVWLVLLILAHADATGRLVAGVAALGLLVAALFGTVARPRLAADPGGVTVRGLFGPRRYPWSRVEGIRVLRTRRLGRDTSLVELDVLDEGGAERLLLFGRLDLGEDPEDVAGQLDSRRMR</sequence>
<feature type="domain" description="Low molecular weight protein antigen 6 PH" evidence="2">
    <location>
        <begin position="65"/>
        <end position="145"/>
    </location>
</feature>
<organism evidence="3 4">
    <name type="scientific">Pseudonocardia acidicola</name>
    <dbReference type="NCBI Taxonomy" id="2724939"/>
    <lineage>
        <taxon>Bacteria</taxon>
        <taxon>Bacillati</taxon>
        <taxon>Actinomycetota</taxon>
        <taxon>Actinomycetes</taxon>
        <taxon>Pseudonocardiales</taxon>
        <taxon>Pseudonocardiaceae</taxon>
        <taxon>Pseudonocardia</taxon>
    </lineage>
</organism>
<keyword evidence="1" id="KW-0472">Membrane</keyword>
<dbReference type="Proteomes" id="UP000820669">
    <property type="component" value="Unassembled WGS sequence"/>
</dbReference>
<keyword evidence="1" id="KW-0812">Transmembrane</keyword>